<organism evidence="2 3">
    <name type="scientific">Anthostomella pinea</name>
    <dbReference type="NCBI Taxonomy" id="933095"/>
    <lineage>
        <taxon>Eukaryota</taxon>
        <taxon>Fungi</taxon>
        <taxon>Dikarya</taxon>
        <taxon>Ascomycota</taxon>
        <taxon>Pezizomycotina</taxon>
        <taxon>Sordariomycetes</taxon>
        <taxon>Xylariomycetidae</taxon>
        <taxon>Xylariales</taxon>
        <taxon>Xylariaceae</taxon>
        <taxon>Anthostomella</taxon>
    </lineage>
</organism>
<sequence>MAESHPPLPVQGDLEAGQALPVKANFDWPAQILSSDEYPRVDWMSYFNFECASLDDDGFGSLNQWAAAEPARDKMSGRSPSGVGRRDDVFMITNPDLVPIRDTARGIKPLHPGDVQPSVNSSSSNYHLVVDDVDTADVACLSHDVQPASSLSVPCPGLHNNAPATDLPDSLTPKDDEGIASHHATNCYTPESNYTLGRIGKHNVVIVVLPHWEYGLVNAANVARDMIRSFPNLRVGLMVGIGGGAPAKHDIRLGDVVVSSAGYGHGGVYQYDYGKTIQNKAFVPTGFLNKPPTFIMAAAAALNATYRMKGHQLKKAIESALDRFPRLQHEFRQPNASTDRLYKPEILHTARDDEDCLAACGDDESKLTIRRARSADDDDPVIHYGLIASANQLMKDASIRDKISIEKDVLCFEMEAAELMNQFPFLVVCGICDYADSHKNLLWQGYAAMTAAAYTRDLLHRIAPNKVEAEKKLGDILLDN</sequence>
<dbReference type="PANTHER" id="PTHR46082:SF11">
    <property type="entry name" value="AAA+ ATPASE DOMAIN-CONTAINING PROTEIN-RELATED"/>
    <property type="match status" value="1"/>
</dbReference>
<proteinExistence type="predicted"/>
<dbReference type="PANTHER" id="PTHR46082">
    <property type="entry name" value="ATP/GTP-BINDING PROTEIN-RELATED"/>
    <property type="match status" value="1"/>
</dbReference>
<keyword evidence="3" id="KW-1185">Reference proteome</keyword>
<reference evidence="2" key="1">
    <citation type="submission" date="2023-10" db="EMBL/GenBank/DDBJ databases">
        <authorList>
            <person name="Hackl T."/>
        </authorList>
    </citation>
    <scope>NUCLEOTIDE SEQUENCE</scope>
</reference>
<dbReference type="InterPro" id="IPR035994">
    <property type="entry name" value="Nucleoside_phosphorylase_sf"/>
</dbReference>
<dbReference type="Pfam" id="PF01048">
    <property type="entry name" value="PNP_UDP_1"/>
    <property type="match status" value="1"/>
</dbReference>
<dbReference type="SUPFAM" id="SSF53167">
    <property type="entry name" value="Purine and uridine phosphorylases"/>
    <property type="match status" value="1"/>
</dbReference>
<dbReference type="InterPro" id="IPR053137">
    <property type="entry name" value="NLR-like"/>
</dbReference>
<protein>
    <submittedName>
        <fullName evidence="2">Uu.00g129560.m01.CDS01</fullName>
    </submittedName>
</protein>
<gene>
    <name evidence="2" type="ORF">KHLLAP_LOCUS6030</name>
</gene>
<feature type="domain" description="Nucleoside phosphorylase" evidence="1">
    <location>
        <begin position="183"/>
        <end position="440"/>
    </location>
</feature>
<dbReference type="EMBL" id="CAUWAG010000007">
    <property type="protein sequence ID" value="CAJ2505562.1"/>
    <property type="molecule type" value="Genomic_DNA"/>
</dbReference>
<evidence type="ECO:0000313" key="2">
    <source>
        <dbReference type="EMBL" id="CAJ2505562.1"/>
    </source>
</evidence>
<evidence type="ECO:0000259" key="1">
    <source>
        <dbReference type="Pfam" id="PF01048"/>
    </source>
</evidence>
<dbReference type="GO" id="GO:0003824">
    <property type="term" value="F:catalytic activity"/>
    <property type="evidence" value="ECO:0007669"/>
    <property type="project" value="InterPro"/>
</dbReference>
<evidence type="ECO:0000313" key="3">
    <source>
        <dbReference type="Proteomes" id="UP001295740"/>
    </source>
</evidence>
<comment type="caution">
    <text evidence="2">The sequence shown here is derived from an EMBL/GenBank/DDBJ whole genome shotgun (WGS) entry which is preliminary data.</text>
</comment>
<dbReference type="Gene3D" id="3.40.50.1580">
    <property type="entry name" value="Nucleoside phosphorylase domain"/>
    <property type="match status" value="1"/>
</dbReference>
<dbReference type="InterPro" id="IPR000845">
    <property type="entry name" value="Nucleoside_phosphorylase_d"/>
</dbReference>
<accession>A0AAI8VIL2</accession>
<dbReference type="AlphaFoldDB" id="A0AAI8VIL2"/>
<dbReference type="GO" id="GO:0009116">
    <property type="term" value="P:nucleoside metabolic process"/>
    <property type="evidence" value="ECO:0007669"/>
    <property type="project" value="InterPro"/>
</dbReference>
<dbReference type="Proteomes" id="UP001295740">
    <property type="component" value="Unassembled WGS sequence"/>
</dbReference>
<name>A0AAI8VIL2_9PEZI</name>